<proteinExistence type="predicted"/>
<dbReference type="Gene3D" id="2.60.270.50">
    <property type="match status" value="1"/>
</dbReference>
<comment type="caution">
    <text evidence="1">The sequence shown here is derived from an EMBL/GenBank/DDBJ whole genome shotgun (WGS) entry which is preliminary data.</text>
</comment>
<organism evidence="1">
    <name type="scientific">Cryptosporidium canis</name>
    <dbReference type="NCBI Taxonomy" id="195482"/>
    <lineage>
        <taxon>Eukaryota</taxon>
        <taxon>Sar</taxon>
        <taxon>Alveolata</taxon>
        <taxon>Apicomplexa</taxon>
        <taxon>Conoidasida</taxon>
        <taxon>Coccidia</taxon>
        <taxon>Eucoccidiorida</taxon>
        <taxon>Eimeriorina</taxon>
        <taxon>Cryptosporidiidae</taxon>
        <taxon>Cryptosporidium</taxon>
    </lineage>
</organism>
<dbReference type="AlphaFoldDB" id="A0A9D5DG25"/>
<evidence type="ECO:0000313" key="1">
    <source>
        <dbReference type="EMBL" id="KAJ1608311.1"/>
    </source>
</evidence>
<dbReference type="EMBL" id="JAPCXC010000045">
    <property type="protein sequence ID" value="KAJ1608311.1"/>
    <property type="molecule type" value="Genomic_DNA"/>
</dbReference>
<reference evidence="1" key="1">
    <citation type="submission" date="2022-10" db="EMBL/GenBank/DDBJ databases">
        <title>Adaptive evolution leads to modifications in subtelomeric GC content in a zoonotic Cryptosporidium species.</title>
        <authorList>
            <person name="Li J."/>
            <person name="Feng Y."/>
            <person name="Xiao L."/>
        </authorList>
    </citation>
    <scope>NUCLEOTIDE SEQUENCE</scope>
    <source>
        <strain evidence="1">33844</strain>
    </source>
</reference>
<gene>
    <name evidence="1" type="ORF">OJ253_1999</name>
</gene>
<dbReference type="Proteomes" id="UP001067231">
    <property type="component" value="Unassembled WGS sequence"/>
</dbReference>
<protein>
    <submittedName>
        <fullName evidence="1">Apicomplexan-specific protein</fullName>
    </submittedName>
</protein>
<accession>A0A9D5DG25</accession>
<name>A0A9D5DG25_9CRYT</name>
<sequence>MEHLEVIIKNNTRLTFFRYAHILDKGEWVYHPIERISSGMMTSFVCSSATYQSISGCNVVYSVIVNGLEYFFSYRFESRIMGDWEANAWTGMIEDDVRFVRPDEACRADDDKKGAGEPRSEPKSDDIFYLDITNGLQRSCKRLMTHINIRETEFGNLLLNKQDSASSEEGHSALSCLELNKRLNSSYYEWVKRLRTFPRSLYIRIVNLTDLDLSLQLPAANKTDNERFRNRNLANSTISSAVTPSMHVESHSESLITRGPNSPYSMANLVSGGQWIEFPPETIYAKSVVEFGASCESLFSGDFRGSIVYRVSGYAGRVLLGWDFPAGFTPSLSCRSFHDLHNLSVSSHYENFNDGSILFHIIDESKPPKIRLLSVRAIFSENFMNIVSGGGASEKQNLNESLLDQMFGKSLGENFSKKGDDRSSVLRVGDCCEPDLYSSKEDEQSVEYGDLTRDILPYFVEYNKPERVVRCTDGDILLYDSIVLDSPRVLFSSLLASSNINLNSKYCGNINSISLLMEWSIGCELFRRVWAPDEKPVLISSCAGGLNDCNSILAATYPRVCRRNKSRERIYFYDGRKEPNERAQSTTRLLSCRKDCFFAVSQEPEFGKPGMSHFEIAIIGQQLLAQILAPYLVKYMRSSTLSKGGMSSNISNSSRFSNTSTVLQGFVDSDHIWRYSKVADVKGASGSDEKDRQGILDFQGTISFLIFHWDDLFCDLFEKKLSKLSLYFKHQFNPDTLLCIIQRVSLLWENKEFELFDEPKFLQEFIDAATVICRMIENDENSHTLNCFIKLRNSITDMENS</sequence>
<dbReference type="OrthoDB" id="365277at2759"/>